<sequence length="145" mass="16310">MNKRLIKTLVGVTLLGGFFTMVMLSFGEKVGGYMSFEEAAASGAEAHVVGQWVPERPVHYDPARNVFSFYMRDAEGVVRRVEYPNLKPANFEDAEQLVVMGRMEGEVFHAREILMKCPSKYNDMRALESSGTPSRTTRMPTLPNE</sequence>
<dbReference type="InterPro" id="IPR004329">
    <property type="entry name" value="CcmE"/>
</dbReference>
<evidence type="ECO:0000256" key="3">
    <source>
        <dbReference type="ARBA" id="ARBA00022748"/>
    </source>
</evidence>
<organism evidence="6 7">
    <name type="scientific">Rhodothermus profundi</name>
    <dbReference type="NCBI Taxonomy" id="633813"/>
    <lineage>
        <taxon>Bacteria</taxon>
        <taxon>Pseudomonadati</taxon>
        <taxon>Rhodothermota</taxon>
        <taxon>Rhodothermia</taxon>
        <taxon>Rhodothermales</taxon>
        <taxon>Rhodothermaceae</taxon>
        <taxon>Rhodothermus</taxon>
    </lineage>
</organism>
<dbReference type="GO" id="GO:0017003">
    <property type="term" value="P:protein-heme linkage"/>
    <property type="evidence" value="ECO:0007669"/>
    <property type="project" value="InterPro"/>
</dbReference>
<dbReference type="STRING" id="633813.SAMN04488087_0973"/>
<keyword evidence="4" id="KW-0472">Membrane</keyword>
<evidence type="ECO:0000256" key="4">
    <source>
        <dbReference type="ARBA" id="ARBA00023136"/>
    </source>
</evidence>
<dbReference type="Proteomes" id="UP000185812">
    <property type="component" value="Unassembled WGS sequence"/>
</dbReference>
<feature type="compositionally biased region" description="Polar residues" evidence="5">
    <location>
        <begin position="129"/>
        <end position="145"/>
    </location>
</feature>
<evidence type="ECO:0000256" key="1">
    <source>
        <dbReference type="ARBA" id="ARBA00004370"/>
    </source>
</evidence>
<dbReference type="GO" id="GO:0005886">
    <property type="term" value="C:plasma membrane"/>
    <property type="evidence" value="ECO:0007669"/>
    <property type="project" value="InterPro"/>
</dbReference>
<evidence type="ECO:0000313" key="6">
    <source>
        <dbReference type="EMBL" id="SHK36345.1"/>
    </source>
</evidence>
<evidence type="ECO:0000313" key="7">
    <source>
        <dbReference type="Proteomes" id="UP000185812"/>
    </source>
</evidence>
<dbReference type="SUPFAM" id="SSF82093">
    <property type="entry name" value="Heme chaperone CcmE"/>
    <property type="match status" value="1"/>
</dbReference>
<gene>
    <name evidence="6" type="ORF">SAMN04488087_0973</name>
</gene>
<dbReference type="InterPro" id="IPR012340">
    <property type="entry name" value="NA-bd_OB-fold"/>
</dbReference>
<dbReference type="EMBL" id="FRAU01000002">
    <property type="protein sequence ID" value="SHK36345.1"/>
    <property type="molecule type" value="Genomic_DNA"/>
</dbReference>
<protein>
    <submittedName>
        <fullName evidence="6">Cytochrome c-type biogenesis protein CcmE</fullName>
    </submittedName>
</protein>
<keyword evidence="3" id="KW-0201">Cytochrome c-type biogenesis</keyword>
<dbReference type="OrthoDB" id="1524250at2"/>
<keyword evidence="2" id="KW-0408">Iron</keyword>
<evidence type="ECO:0000256" key="5">
    <source>
        <dbReference type="SAM" id="MobiDB-lite"/>
    </source>
</evidence>
<keyword evidence="2" id="KW-0349">Heme</keyword>
<dbReference type="AlphaFoldDB" id="A0A1M6RV74"/>
<dbReference type="Pfam" id="PF03100">
    <property type="entry name" value="CcmE"/>
    <property type="match status" value="1"/>
</dbReference>
<dbReference type="GO" id="GO:0020037">
    <property type="term" value="F:heme binding"/>
    <property type="evidence" value="ECO:0007669"/>
    <property type="project" value="InterPro"/>
</dbReference>
<evidence type="ECO:0000256" key="2">
    <source>
        <dbReference type="ARBA" id="ARBA00022617"/>
    </source>
</evidence>
<proteinExistence type="predicted"/>
<keyword evidence="2" id="KW-0479">Metal-binding</keyword>
<comment type="subcellular location">
    <subcellularLocation>
        <location evidence="1">Membrane</location>
    </subcellularLocation>
</comment>
<dbReference type="GO" id="GO:0017004">
    <property type="term" value="P:cytochrome complex assembly"/>
    <property type="evidence" value="ECO:0007669"/>
    <property type="project" value="UniProtKB-KW"/>
</dbReference>
<reference evidence="7" key="1">
    <citation type="submission" date="2016-11" db="EMBL/GenBank/DDBJ databases">
        <authorList>
            <person name="Varghese N."/>
            <person name="Submissions S."/>
        </authorList>
    </citation>
    <scope>NUCLEOTIDE SEQUENCE [LARGE SCALE GENOMIC DNA]</scope>
    <source>
        <strain evidence="7">DSM 22212</strain>
    </source>
</reference>
<keyword evidence="7" id="KW-1185">Reference proteome</keyword>
<name>A0A1M6RV74_9BACT</name>
<dbReference type="RefSeq" id="WP_072714827.1">
    <property type="nucleotide sequence ID" value="NZ_FRAU01000002.1"/>
</dbReference>
<accession>A0A1M6RV74</accession>
<feature type="region of interest" description="Disordered" evidence="5">
    <location>
        <begin position="124"/>
        <end position="145"/>
    </location>
</feature>
<dbReference type="Gene3D" id="2.40.50.140">
    <property type="entry name" value="Nucleic acid-binding proteins"/>
    <property type="match status" value="1"/>
</dbReference>
<dbReference type="InterPro" id="IPR036127">
    <property type="entry name" value="CcmE-like_sf"/>
</dbReference>